<dbReference type="AlphaFoldDB" id="A0AAX4FN72"/>
<dbReference type="REBASE" id="775756">
    <property type="entry name" value="M.Xeu1DndEP"/>
</dbReference>
<dbReference type="Gene3D" id="3.40.50.300">
    <property type="entry name" value="P-loop containing nucleotide triphosphate hydrolases"/>
    <property type="match status" value="2"/>
</dbReference>
<dbReference type="SUPFAM" id="SSF52540">
    <property type="entry name" value="P-loop containing nucleoside triphosphate hydrolases"/>
    <property type="match status" value="1"/>
</dbReference>
<dbReference type="InterPro" id="IPR027417">
    <property type="entry name" value="P-loop_NTPase"/>
</dbReference>
<dbReference type="Proteomes" id="UP001304429">
    <property type="component" value="Chromosome"/>
</dbReference>
<evidence type="ECO:0000313" key="1">
    <source>
        <dbReference type="EMBL" id="WOP58093.1"/>
    </source>
</evidence>
<dbReference type="InterPro" id="IPR038472">
    <property type="entry name" value="DndE_sf"/>
</dbReference>
<evidence type="ECO:0000313" key="2">
    <source>
        <dbReference type="Proteomes" id="UP001304429"/>
    </source>
</evidence>
<name>A0AAX4FN72_XANEU</name>
<dbReference type="RefSeq" id="WP_317719158.1">
    <property type="nucleotide sequence ID" value="NZ_CP137532.1"/>
</dbReference>
<sequence length="509" mass="55321">MSNEANDYLTLEVIAGSSFRSTSDTDELSQRVKDRLGFGSYNIPARLAMARSLALPGQPAKAEGEVGRIIKGDVLFGTGADLASWVSLFIEHAGSPLTIKDLQSAVQRHWARGMKILSEELDASGGDTSEFWRRLAESALPEVTEKRRNQVTSVVAEASRGPVPVRLGEIGRDVATNEEVIWTLNAPGGSPHSAFMGGVGSGKTRTAAFVLRSIAEQTNVPLMAFDFKGDMADRNNALDRAFDAQVLSPPLVPIPLDVFALSDRSKHGIISTAQRLRDSLSNLKQTKFGDLQKRRLNDALEEALRTRSPCTLEDVRDCLENAYASAGAKEDGAIATLVDLCRLPLFEPKMSPEEFFSKSWIISLPANVPELVRVTVVALLTDALERFINSQPDSETDSEGNRALRVLCVVDEAHRALEARLPGLSNLIRLGRSKGAAVMLISQKPDDFEGEDDDFLDEMGLVACFVTNARESAVKRILGAGASLTSLKKGEAFVRARGDTKSRKVLAWK</sequence>
<proteinExistence type="predicted"/>
<organism evidence="1 2">
    <name type="scientific">Xanthomonas euvesicatoria</name>
    <dbReference type="NCBI Taxonomy" id="456327"/>
    <lineage>
        <taxon>Bacteria</taxon>
        <taxon>Pseudomonadati</taxon>
        <taxon>Pseudomonadota</taxon>
        <taxon>Gammaproteobacteria</taxon>
        <taxon>Lysobacterales</taxon>
        <taxon>Lysobacteraceae</taxon>
        <taxon>Xanthomonas</taxon>
    </lineage>
</organism>
<dbReference type="CDD" id="cd01127">
    <property type="entry name" value="TrwB_TraG_TraD_VirD4"/>
    <property type="match status" value="1"/>
</dbReference>
<dbReference type="PANTHER" id="PTHR30121">
    <property type="entry name" value="UNCHARACTERIZED PROTEIN YJGR-RELATED"/>
    <property type="match status" value="1"/>
</dbReference>
<dbReference type="Gene3D" id="1.10.1220.160">
    <property type="entry name" value="DNA sulphur modification protein DndE"/>
    <property type="match status" value="1"/>
</dbReference>
<reference evidence="1" key="1">
    <citation type="submission" date="2023-10" db="EMBL/GenBank/DDBJ databases">
        <title>Comparative Genomic Analysis of Tomato Bacterial Spot Xanthomonads Reveals A New Lineage of Xanthomonas euvesicatoria.</title>
        <authorList>
            <person name="Huang C.-J."/>
            <person name="Wu T.-L."/>
            <person name="Wu Y.-L."/>
            <person name="Wang R.-S."/>
            <person name="Lin Y.-C."/>
        </authorList>
    </citation>
    <scope>NUCLEOTIDE SEQUENCE</scope>
    <source>
        <strain evidence="1">T0319-01</strain>
    </source>
</reference>
<dbReference type="Pfam" id="PF08870">
    <property type="entry name" value="DndE"/>
    <property type="match status" value="1"/>
</dbReference>
<accession>A0AAX4FN72</accession>
<dbReference type="EMBL" id="CP137539">
    <property type="protein sequence ID" value="WOP58093.1"/>
    <property type="molecule type" value="Genomic_DNA"/>
</dbReference>
<dbReference type="PANTHER" id="PTHR30121:SF6">
    <property type="entry name" value="SLR6007 PROTEIN"/>
    <property type="match status" value="1"/>
</dbReference>
<dbReference type="InterPro" id="IPR014969">
    <property type="entry name" value="DNA_S_DndE"/>
</dbReference>
<dbReference type="InterPro" id="IPR051162">
    <property type="entry name" value="T4SS_component"/>
</dbReference>
<protein>
    <submittedName>
        <fullName evidence="1">DndE family protein</fullName>
    </submittedName>
</protein>
<gene>
    <name evidence="1" type="ORF">R5577_08315</name>
</gene>